<feature type="signal peptide" evidence="1">
    <location>
        <begin position="1"/>
        <end position="27"/>
    </location>
</feature>
<dbReference type="AlphaFoldDB" id="A0A269TK04"/>
<organism evidence="3 4">
    <name type="scientific">Mycoplasmopsis agassizii</name>
    <dbReference type="NCBI Taxonomy" id="33922"/>
    <lineage>
        <taxon>Bacteria</taxon>
        <taxon>Bacillati</taxon>
        <taxon>Mycoplasmatota</taxon>
        <taxon>Mycoplasmoidales</taxon>
        <taxon>Metamycoplasmataceae</taxon>
        <taxon>Mycoplasmopsis</taxon>
    </lineage>
</organism>
<dbReference type="OrthoDB" id="402632at2"/>
<evidence type="ECO:0000259" key="2">
    <source>
        <dbReference type="Pfam" id="PF04200"/>
    </source>
</evidence>
<feature type="domain" description="Lipoprotein-associated type-17" evidence="2">
    <location>
        <begin position="277"/>
        <end position="365"/>
    </location>
</feature>
<feature type="chain" id="PRO_5012312053" description="Lipoprotein-associated type-17 domain-containing protein" evidence="1">
    <location>
        <begin position="28"/>
        <end position="911"/>
    </location>
</feature>
<dbReference type="RefSeq" id="WP_095334521.1">
    <property type="nucleotide sequence ID" value="NZ_NQNY01000002.1"/>
</dbReference>
<protein>
    <recommendedName>
        <fullName evidence="2">Lipoprotein-associated type-17 domain-containing protein</fullName>
    </recommendedName>
</protein>
<accession>A0A269TK04</accession>
<feature type="domain" description="Lipoprotein-associated type-17" evidence="2">
    <location>
        <begin position="161"/>
        <end position="255"/>
    </location>
</feature>
<evidence type="ECO:0000313" key="3">
    <source>
        <dbReference type="EMBL" id="PAK21687.1"/>
    </source>
</evidence>
<feature type="domain" description="Lipoprotein-associated type-17" evidence="2">
    <location>
        <begin position="387"/>
        <end position="473"/>
    </location>
</feature>
<dbReference type="InterPro" id="IPR007326">
    <property type="entry name" value="Lipoprotein-assoc_dom"/>
</dbReference>
<evidence type="ECO:0000256" key="1">
    <source>
        <dbReference type="SAM" id="SignalP"/>
    </source>
</evidence>
<proteinExistence type="predicted"/>
<gene>
    <name evidence="3" type="ORF">CJJ23_00945</name>
</gene>
<evidence type="ECO:0000313" key="4">
    <source>
        <dbReference type="Proteomes" id="UP000216943"/>
    </source>
</evidence>
<keyword evidence="1" id="KW-0732">Signal</keyword>
<comment type="caution">
    <text evidence="3">The sequence shown here is derived from an EMBL/GenBank/DDBJ whole genome shotgun (WGS) entry which is preliminary data.</text>
</comment>
<dbReference type="Pfam" id="PF04200">
    <property type="entry name" value="Lipoprotein_17"/>
    <property type="match status" value="3"/>
</dbReference>
<dbReference type="EMBL" id="NQNY01000002">
    <property type="protein sequence ID" value="PAK21687.1"/>
    <property type="molecule type" value="Genomic_DNA"/>
</dbReference>
<dbReference type="Proteomes" id="UP000216943">
    <property type="component" value="Unassembled WGS sequence"/>
</dbReference>
<name>A0A269TK04_9BACT</name>
<reference evidence="4" key="1">
    <citation type="submission" date="2017-08" db="EMBL/GenBank/DDBJ databases">
        <authorList>
            <person name="Alvarez-Ponce D."/>
            <person name="Weitzman C.L."/>
            <person name="Tillett R.L."/>
            <person name="Sandmeier F.C."/>
            <person name="Tracy C.R."/>
        </authorList>
    </citation>
    <scope>NUCLEOTIDE SEQUENCE [LARGE SCALE GENOMIC DNA]</scope>
    <source>
        <strain evidence="4">723</strain>
    </source>
</reference>
<sequence>MKKLNKKSILLITTMVASTIAVSTAIACSQTPEQPNLLIVRQQTANEIAKNVKAGTYNAKSTYKDVDELNNVLGNIKSYEDLEKILDTTSSKKIKEALGSSTFKSNNGSIKDGSKIILNLEIYYLQADASAKVEITVNYVKPVLNVAPQKTDQQLAKEWYDSVASTNTASTSFKNSLPSAITSVNADTLETPLPAVPTGFTSHVKLVANSADDLTGSLKIKVSLSKVTTWFSVDGTSTTNEDSATTKEVTVSGFKNTATTDSQKAVAYYRALSQTYQLDSEAVKQNFATSVTQEILNTLVSFAPMPPSGLTVSLLLESNSANDKTGNLSVRVILEDTTNKFFKEEGSEINNKSEAGKVITISGFKVIETTSSNNPVKLWFESLGSNKTYESENKVLPSTINDQDLETTFSSLFIAPSSVENSKVTLSSVSKNDDKGTIVVKVALKSVDLWYSLEGNLQAQEAYKEVTISGFLTTSEVVKKIYKNQSSFISVSSTKSAKETAENLVENVKTYFTSLQAEVDKVPSLGLTLRISLVDNAINNPDGSLVVNFYLSRDVNGVKQYFKQSGQIVPTLAEAIGKNVTLSGYQKVLLIEELASDIDAWKVKEDISLSEIRELKKIKNTNIDSAEVFNLLTKFASKETPVLTPSENYEFVNTTKLITWDIQATSVNALFKGVLRNKNNHSETQEVTFKTDFAGFLPSFLTVSGNLKSDLTNKYIWTVFKELEGNNTFEKWASFVRPFAHSNKNNEQKLLNFSNSMGDVVNSKSEHGLQKFNLFYPFNPNHLTLTENPVEIIVILSNANVPPAWIGANSRTLVIGGLQNYKKDSTTVARGEPWKFNLIDGTKSATFIKYKNSEFNITLADEFTPSFGYWKGFAANSAYTVKFKRDINKSPFVNGVSAATMLLLKAIINYQ</sequence>
<dbReference type="PROSITE" id="PS51257">
    <property type="entry name" value="PROKAR_LIPOPROTEIN"/>
    <property type="match status" value="1"/>
</dbReference>